<comment type="similarity">
    <text evidence="2 7">Belongs to the short-chain dehydrogenases/reductases (SDR) family.</text>
</comment>
<reference evidence="10 11" key="1">
    <citation type="journal article" date="2024" name="G3 (Bethesda)">
        <title>Genome assembly of Hibiscus sabdariffa L. provides insights into metabolisms of medicinal natural products.</title>
        <authorList>
            <person name="Kim T."/>
        </authorList>
    </citation>
    <scope>NUCLEOTIDE SEQUENCE [LARGE SCALE GENOMIC DNA]</scope>
    <source>
        <strain evidence="10">TK-2024</strain>
        <tissue evidence="10">Old leaves</tissue>
    </source>
</reference>
<comment type="subcellular location">
    <subcellularLocation>
        <location evidence="1">Membrane</location>
        <topology evidence="1">Single-pass type II membrane protein</topology>
    </subcellularLocation>
</comment>
<keyword evidence="4" id="KW-0444">Lipid biosynthesis</keyword>
<keyword evidence="8" id="KW-0812">Transmembrane</keyword>
<evidence type="ECO:0000256" key="8">
    <source>
        <dbReference type="SAM" id="Phobius"/>
    </source>
</evidence>
<evidence type="ECO:0000256" key="7">
    <source>
        <dbReference type="RuleBase" id="RU000363"/>
    </source>
</evidence>
<dbReference type="PRINTS" id="PR00080">
    <property type="entry name" value="SDRFAMILY"/>
</dbReference>
<dbReference type="InterPro" id="IPR002347">
    <property type="entry name" value="SDR_fam"/>
</dbReference>
<accession>A0ABR2G5Y9</accession>
<dbReference type="InterPro" id="IPR020904">
    <property type="entry name" value="Sc_DH/Rdtase_CS"/>
</dbReference>
<evidence type="ECO:0000256" key="2">
    <source>
        <dbReference type="ARBA" id="ARBA00006484"/>
    </source>
</evidence>
<dbReference type="Gene3D" id="3.40.50.720">
    <property type="entry name" value="NAD(P)-binding Rossmann-like Domain"/>
    <property type="match status" value="1"/>
</dbReference>
<name>A0ABR2G5Y9_9ROSI</name>
<dbReference type="InterPro" id="IPR036291">
    <property type="entry name" value="NAD(P)-bd_dom_sf"/>
</dbReference>
<dbReference type="SMART" id="SM00822">
    <property type="entry name" value="PKS_KR"/>
    <property type="match status" value="1"/>
</dbReference>
<keyword evidence="8" id="KW-1133">Transmembrane helix</keyword>
<sequence>MNYIPTNEQESLNTPFLYDIADRRQRQKQCRSGGVLSVISEEGITGTDDTASLYDANIIRIAIRTASNQPQIANRAMDFTHKLISIIFPVLTILFLLFFLPPFLIFKLISYIFRSFFPENVAGKAVLITGASSGIGEQLAYEYARKGARLALVARREDRLREVADEARRLGSPDVLIFPADVSKPEDCKSFINEAVNYFGRLDHLVNNAAVIQLSMFEDVTRISDFDRIMSTNFWGSVYGAHFAVPHLRKNRGKIIVIASIAGWLPVPKHCFYSAAKAALIGFYETLRVEFGSDIGITIVFPGLIYTDMVLQQAYSSEIQTGFIPGQTAEGCAKSIVRSACRGDVYLTEPSWYRMFWLLKMLCPDLLDSMSLLSLVGRHRFTKKTS</sequence>
<dbReference type="EMBL" id="JBBPBM010000002">
    <property type="protein sequence ID" value="KAK8595769.1"/>
    <property type="molecule type" value="Genomic_DNA"/>
</dbReference>
<keyword evidence="4" id="KW-0752">Steroid biosynthesis</keyword>
<dbReference type="Pfam" id="PF00106">
    <property type="entry name" value="adh_short"/>
    <property type="match status" value="1"/>
</dbReference>
<dbReference type="SUPFAM" id="SSF51735">
    <property type="entry name" value="NAD(P)-binding Rossmann-fold domains"/>
    <property type="match status" value="1"/>
</dbReference>
<dbReference type="PANTHER" id="PTHR43391:SF90">
    <property type="entry name" value="11-BETA-HYDROXYSTEROID DEHYDROGENASE-LIKE 4A-RELATED"/>
    <property type="match status" value="1"/>
</dbReference>
<keyword evidence="5" id="KW-0735">Signal-anchor</keyword>
<evidence type="ECO:0000313" key="10">
    <source>
        <dbReference type="EMBL" id="KAK8595769.1"/>
    </source>
</evidence>
<evidence type="ECO:0000313" key="11">
    <source>
        <dbReference type="Proteomes" id="UP001472677"/>
    </source>
</evidence>
<evidence type="ECO:0000256" key="4">
    <source>
        <dbReference type="ARBA" id="ARBA00022955"/>
    </source>
</evidence>
<evidence type="ECO:0000259" key="9">
    <source>
        <dbReference type="SMART" id="SM00822"/>
    </source>
</evidence>
<evidence type="ECO:0000256" key="6">
    <source>
        <dbReference type="ARBA" id="ARBA00023002"/>
    </source>
</evidence>
<organism evidence="10 11">
    <name type="scientific">Hibiscus sabdariffa</name>
    <name type="common">roselle</name>
    <dbReference type="NCBI Taxonomy" id="183260"/>
    <lineage>
        <taxon>Eukaryota</taxon>
        <taxon>Viridiplantae</taxon>
        <taxon>Streptophyta</taxon>
        <taxon>Embryophyta</taxon>
        <taxon>Tracheophyta</taxon>
        <taxon>Spermatophyta</taxon>
        <taxon>Magnoliopsida</taxon>
        <taxon>eudicotyledons</taxon>
        <taxon>Gunneridae</taxon>
        <taxon>Pentapetalae</taxon>
        <taxon>rosids</taxon>
        <taxon>malvids</taxon>
        <taxon>Malvales</taxon>
        <taxon>Malvaceae</taxon>
        <taxon>Malvoideae</taxon>
        <taxon>Hibiscus</taxon>
    </lineage>
</organism>
<keyword evidence="3" id="KW-0521">NADP</keyword>
<keyword evidence="11" id="KW-1185">Reference proteome</keyword>
<dbReference type="NCBIfam" id="NF004825">
    <property type="entry name" value="PRK06181.1"/>
    <property type="match status" value="1"/>
</dbReference>
<feature type="domain" description="Ketoreductase" evidence="9">
    <location>
        <begin position="124"/>
        <end position="308"/>
    </location>
</feature>
<dbReference type="PANTHER" id="PTHR43391">
    <property type="entry name" value="RETINOL DEHYDROGENASE-RELATED"/>
    <property type="match status" value="1"/>
</dbReference>
<dbReference type="PRINTS" id="PR00081">
    <property type="entry name" value="GDHRDH"/>
</dbReference>
<feature type="transmembrane region" description="Helical" evidence="8">
    <location>
        <begin position="83"/>
        <end position="106"/>
    </location>
</feature>
<evidence type="ECO:0000256" key="3">
    <source>
        <dbReference type="ARBA" id="ARBA00022857"/>
    </source>
</evidence>
<evidence type="ECO:0000256" key="1">
    <source>
        <dbReference type="ARBA" id="ARBA00004606"/>
    </source>
</evidence>
<evidence type="ECO:0000256" key="5">
    <source>
        <dbReference type="ARBA" id="ARBA00022968"/>
    </source>
</evidence>
<protein>
    <recommendedName>
        <fullName evidence="9">Ketoreductase domain-containing protein</fullName>
    </recommendedName>
</protein>
<keyword evidence="4" id="KW-0443">Lipid metabolism</keyword>
<keyword evidence="6" id="KW-0560">Oxidoreductase</keyword>
<dbReference type="Proteomes" id="UP001472677">
    <property type="component" value="Unassembled WGS sequence"/>
</dbReference>
<gene>
    <name evidence="10" type="ORF">V6N12_064279</name>
</gene>
<dbReference type="InterPro" id="IPR057326">
    <property type="entry name" value="KR_dom"/>
</dbReference>
<proteinExistence type="inferred from homology"/>
<comment type="caution">
    <text evidence="10">The sequence shown here is derived from an EMBL/GenBank/DDBJ whole genome shotgun (WGS) entry which is preliminary data.</text>
</comment>
<dbReference type="PROSITE" id="PS00061">
    <property type="entry name" value="ADH_SHORT"/>
    <property type="match status" value="1"/>
</dbReference>
<keyword evidence="8" id="KW-0472">Membrane</keyword>